<dbReference type="GO" id="GO:0005506">
    <property type="term" value="F:iron ion binding"/>
    <property type="evidence" value="ECO:0007669"/>
    <property type="project" value="InterPro"/>
</dbReference>
<gene>
    <name evidence="14" type="ORF">DPX16_14547</name>
</gene>
<dbReference type="Pfam" id="PF00067">
    <property type="entry name" value="p450"/>
    <property type="match status" value="5"/>
</dbReference>
<dbReference type="PANTHER" id="PTHR24300:SF309">
    <property type="entry name" value="CYTOCHROME P450-RELATED"/>
    <property type="match status" value="1"/>
</dbReference>
<name>A0A3N0YXH8_ANAGA</name>
<feature type="binding site" description="axial binding residue" evidence="13">
    <location>
        <position position="1502"/>
    </location>
    <ligand>
        <name>heme</name>
        <dbReference type="ChEBI" id="CHEBI:30413"/>
    </ligand>
    <ligandPart>
        <name>Fe</name>
        <dbReference type="ChEBI" id="CHEBI:18248"/>
    </ligandPart>
</feature>
<sequence>MDKLAEVYGKVFSLRVGSDKLIIVSGYKMVKEALVTQIDSFVDRPNVPLFHKVFKGIEPFNPLVTLNSAVSNIISCLIFGQRFDYHDEFYQRILRLDTECVQLLGSPRAQLYNVCPRLLEYLPGPHQTIFSNYKKIKDFLRGEIIKHREDWDPLNPRDFIDNYLTEMEKKRSKVIGQSHQPCLADRVNMPYTDAVIHEIQRFGNVVPLGFPKQAVKDTILGGYFIPKGTSVTTNLSSVLHDPNEWETPDTFNPGHFLDENGQFRKRDAFIPFSAGKRACLGEQLARQELFLFFTSLLQQFTISKCPGEEPSLEGEIWFTYAPAPFRMCVSSRPWPLPFLGTVFTKMDFRTMHKLAEVYGKVFSLRVGSEKMIIISGYKTVKEALVTQNDSFIDRPNVPLFHKIYKGIGLTMSNGYLWRMHRRFAAFHLRTFGEGKKVLEHSIQQESVYLCEAFKEEKGPFNPMAILHGAVSNTVACLTFGQRFDYHDECYQRILRLDNECVQLAGSPRAQLYNACPGLLEYLPGPHQTIFSNYIKIKDFLKGEIIKHREDWDPLNPRDFIDNYLTEMEKKKSDPEAGFNIEGLVVSCLDVIEAGTETGATTLRWGLLFMIKFPEIQEKVQAEIDKVIGQSRQPCLADRVNMPYTDAVIHEIQRFGDVVPLGFPKHAVKDTTLAGYFIPKGTSVTTNLSSVLHDPNEWETPDTFNPGHFLDENGQFRKRDAFIPFSAGKRACVGEPLARNVLFLFFTSMLQQFTISKCPGEEPSLEGEIWFTYAPASFRMCVSSRPWPLPFLGTVFTKMDFRTMHKLAEVYGKVFSLRVGGEKMIIISGYKMVKEALVTQNDSFVERPNVPLFQKTFKGIGLAMSNGYLWRMHRRFAAFHLRTFGEGKKVLEHSIQQESVYLCEAFKTEQGPFNPMATLNSAVSNIVAYLTFGQRFDYHDEFYQRILRLDNECVQLAGSPRAQLYNVCPWLMEYLPGPHQTIFSNYKKITDFLRGEIIKHREDWDPLNPRDFIDNYLTEMEKKKSDPEAGFNIEGLVVSCLDVIEAGTETAATTLRWGLLFMIKFPEIQEKVQAEIDKVIGQSRQPCLADRVNMPYTDAVIHEIQRFGDVVPLGFPKQAVKDTTLGGYCIPKGTSITTIISSVLHDPNEWETPDTFNPGHFLDENGQFRKRDAFIPFSAGMSFNNGYSWRKQQQFAMSHLKNFGEGRKTLEEHIQRECYFLCEAFKEEQGFPFDPLVKINNAVANVIGSLVFGHRYEYDDVDFQKRLQMSAESVFLTGSVWNQLYDTFPGIMKWFPGPHQTIISNYKELSNFLKEKVEQHRPDWDSNNPRDYIDAYLTETVKRKNDTEAGFNIGSLVWCMVDLFEGGTETTTNTLRWALLFLIKYPDIQKKVRAEIEQVIGSRPPTMSDKANMPYTNAFMHEVLRKANLVPLNMARVARKDTTLGGYLIPKGTVMITNLTSVLYDKHEWETPDTFNPGHFLDSEGQFCRRNAFFAFSAGKRQCPGEYLAHTELFIFLTILLQTFSFSPPSGEEPSLESQVGFTQAPLPYKLCAHTR</sequence>
<dbReference type="EMBL" id="RJVU01019258">
    <property type="protein sequence ID" value="ROL51016.1"/>
    <property type="molecule type" value="Genomic_DNA"/>
</dbReference>
<dbReference type="Gene3D" id="1.10.630.10">
    <property type="entry name" value="Cytochrome P450"/>
    <property type="match status" value="5"/>
</dbReference>
<keyword evidence="15" id="KW-1185">Reference proteome</keyword>
<dbReference type="GO" id="GO:0006082">
    <property type="term" value="P:organic acid metabolic process"/>
    <property type="evidence" value="ECO:0007669"/>
    <property type="project" value="TreeGrafter"/>
</dbReference>
<dbReference type="InterPro" id="IPR050182">
    <property type="entry name" value="Cytochrome_P450_fam2"/>
</dbReference>
<keyword evidence="12" id="KW-0472">Membrane</keyword>
<dbReference type="PROSITE" id="PS00086">
    <property type="entry name" value="CYTOCHROME_P450"/>
    <property type="match status" value="3"/>
</dbReference>
<organism evidence="14 15">
    <name type="scientific">Anabarilius grahami</name>
    <name type="common">Kanglang fish</name>
    <name type="synonym">Barilius grahami</name>
    <dbReference type="NCBI Taxonomy" id="495550"/>
    <lineage>
        <taxon>Eukaryota</taxon>
        <taxon>Metazoa</taxon>
        <taxon>Chordata</taxon>
        <taxon>Craniata</taxon>
        <taxon>Vertebrata</taxon>
        <taxon>Euteleostomi</taxon>
        <taxon>Actinopterygii</taxon>
        <taxon>Neopterygii</taxon>
        <taxon>Teleostei</taxon>
        <taxon>Ostariophysi</taxon>
        <taxon>Cypriniformes</taxon>
        <taxon>Xenocyprididae</taxon>
        <taxon>Xenocypridinae</taxon>
        <taxon>Xenocypridinae incertae sedis</taxon>
        <taxon>Anabarilius</taxon>
    </lineage>
</organism>
<evidence type="ECO:0000256" key="6">
    <source>
        <dbReference type="ARBA" id="ARBA00022723"/>
    </source>
</evidence>
<evidence type="ECO:0000256" key="10">
    <source>
        <dbReference type="ARBA" id="ARBA00023004"/>
    </source>
</evidence>
<dbReference type="SUPFAM" id="SSF48264">
    <property type="entry name" value="Cytochrome P450"/>
    <property type="match status" value="4"/>
</dbReference>
<evidence type="ECO:0000256" key="2">
    <source>
        <dbReference type="ARBA" id="ARBA00004174"/>
    </source>
</evidence>
<dbReference type="PRINTS" id="PR00463">
    <property type="entry name" value="EP450I"/>
</dbReference>
<dbReference type="InterPro" id="IPR036396">
    <property type="entry name" value="Cyt_P450_sf"/>
</dbReference>
<accession>A0A3N0YXH8</accession>
<evidence type="ECO:0000256" key="8">
    <source>
        <dbReference type="ARBA" id="ARBA00022848"/>
    </source>
</evidence>
<evidence type="ECO:0000256" key="3">
    <source>
        <dbReference type="ARBA" id="ARBA00004406"/>
    </source>
</evidence>
<keyword evidence="10 13" id="KW-0408">Iron</keyword>
<dbReference type="InterPro" id="IPR001128">
    <property type="entry name" value="Cyt_P450"/>
</dbReference>
<evidence type="ECO:0000256" key="4">
    <source>
        <dbReference type="ARBA" id="ARBA00010617"/>
    </source>
</evidence>
<dbReference type="OrthoDB" id="2789670at2759"/>
<keyword evidence="11" id="KW-0503">Monooxygenase</keyword>
<reference evidence="14 15" key="1">
    <citation type="submission" date="2018-10" db="EMBL/GenBank/DDBJ databases">
        <title>Genome assembly for a Yunnan-Guizhou Plateau 3E fish, Anabarilius grahami (Regan), and its evolutionary and genetic applications.</title>
        <authorList>
            <person name="Jiang W."/>
        </authorList>
    </citation>
    <scope>NUCLEOTIDE SEQUENCE [LARGE SCALE GENOMIC DNA]</scope>
    <source>
        <strain evidence="14">AG-KIZ</strain>
        <tissue evidence="14">Muscle</tissue>
    </source>
</reference>
<proteinExistence type="inferred from homology"/>
<protein>
    <submittedName>
        <fullName evidence="14">Cytochrome P450 2J2</fullName>
    </submittedName>
</protein>
<dbReference type="GO" id="GO:0005789">
    <property type="term" value="C:endoplasmic reticulum membrane"/>
    <property type="evidence" value="ECO:0007669"/>
    <property type="project" value="UniProtKB-SubCell"/>
</dbReference>
<evidence type="ECO:0000256" key="12">
    <source>
        <dbReference type="ARBA" id="ARBA00023136"/>
    </source>
</evidence>
<keyword evidence="6 13" id="KW-0479">Metal-binding</keyword>
<dbReference type="GO" id="GO:0006805">
    <property type="term" value="P:xenobiotic metabolic process"/>
    <property type="evidence" value="ECO:0007669"/>
    <property type="project" value="TreeGrafter"/>
</dbReference>
<evidence type="ECO:0000256" key="9">
    <source>
        <dbReference type="ARBA" id="ARBA00023002"/>
    </source>
</evidence>
<dbReference type="PRINTS" id="PR00385">
    <property type="entry name" value="P450"/>
</dbReference>
<keyword evidence="5 13" id="KW-0349">Heme</keyword>
<evidence type="ECO:0000256" key="13">
    <source>
        <dbReference type="PIRSR" id="PIRSR602401-1"/>
    </source>
</evidence>
<comment type="caution">
    <text evidence="14">The sequence shown here is derived from an EMBL/GenBank/DDBJ whole genome shotgun (WGS) entry which is preliminary data.</text>
</comment>
<dbReference type="InterPro" id="IPR017972">
    <property type="entry name" value="Cyt_P450_CS"/>
</dbReference>
<comment type="subcellular location">
    <subcellularLocation>
        <location evidence="3">Endoplasmic reticulum membrane</location>
        <topology evidence="3">Peripheral membrane protein</topology>
    </subcellularLocation>
    <subcellularLocation>
        <location evidence="2">Microsome membrane</location>
        <topology evidence="2">Peripheral membrane protein</topology>
    </subcellularLocation>
</comment>
<comment type="similarity">
    <text evidence="4">Belongs to the cytochrome P450 family.</text>
</comment>
<evidence type="ECO:0000313" key="15">
    <source>
        <dbReference type="Proteomes" id="UP000281406"/>
    </source>
</evidence>
<dbReference type="FunFam" id="1.10.630.10:FF:000004">
    <property type="entry name" value="cytochrome P450 2D15 isoform X1"/>
    <property type="match status" value="3"/>
</dbReference>
<dbReference type="FunFam" id="1.10.630.10:FF:000238">
    <property type="entry name" value="Cytochrome P450 2A6"/>
    <property type="match status" value="1"/>
</dbReference>
<dbReference type="PANTHER" id="PTHR24300">
    <property type="entry name" value="CYTOCHROME P450 508A4-RELATED"/>
    <property type="match status" value="1"/>
</dbReference>
<evidence type="ECO:0000256" key="1">
    <source>
        <dbReference type="ARBA" id="ARBA00001971"/>
    </source>
</evidence>
<comment type="cofactor">
    <cofactor evidence="1 13">
        <name>heme</name>
        <dbReference type="ChEBI" id="CHEBI:30413"/>
    </cofactor>
</comment>
<evidence type="ECO:0000256" key="5">
    <source>
        <dbReference type="ARBA" id="ARBA00022617"/>
    </source>
</evidence>
<dbReference type="InterPro" id="IPR002401">
    <property type="entry name" value="Cyt_P450_E_grp-I"/>
</dbReference>
<keyword evidence="7" id="KW-0256">Endoplasmic reticulum</keyword>
<keyword evidence="8" id="KW-0492">Microsome</keyword>
<keyword evidence="9" id="KW-0560">Oxidoreductase</keyword>
<dbReference type="GO" id="GO:0020037">
    <property type="term" value="F:heme binding"/>
    <property type="evidence" value="ECO:0007669"/>
    <property type="project" value="InterPro"/>
</dbReference>
<evidence type="ECO:0000313" key="14">
    <source>
        <dbReference type="EMBL" id="ROL51016.1"/>
    </source>
</evidence>
<evidence type="ECO:0000256" key="11">
    <source>
        <dbReference type="ARBA" id="ARBA00023033"/>
    </source>
</evidence>
<dbReference type="GO" id="GO:0016712">
    <property type="term" value="F:oxidoreductase activity, acting on paired donors, with incorporation or reduction of molecular oxygen, reduced flavin or flavoprotein as one donor, and incorporation of one atom of oxygen"/>
    <property type="evidence" value="ECO:0007669"/>
    <property type="project" value="TreeGrafter"/>
</dbReference>
<dbReference type="Proteomes" id="UP000281406">
    <property type="component" value="Unassembled WGS sequence"/>
</dbReference>
<evidence type="ECO:0000256" key="7">
    <source>
        <dbReference type="ARBA" id="ARBA00022824"/>
    </source>
</evidence>